<feature type="domain" description="Deoxyribonuclease NucA/NucB" evidence="1">
    <location>
        <begin position="165"/>
        <end position="234"/>
    </location>
</feature>
<protein>
    <recommendedName>
        <fullName evidence="1">Deoxyribonuclease NucA/NucB domain-containing protein</fullName>
    </recommendedName>
</protein>
<keyword evidence="3" id="KW-1185">Reference proteome</keyword>
<dbReference type="AlphaFoldDB" id="A0A8J2U134"/>
<dbReference type="Proteomes" id="UP000616114">
    <property type="component" value="Unassembled WGS sequence"/>
</dbReference>
<evidence type="ECO:0000313" key="3">
    <source>
        <dbReference type="Proteomes" id="UP000616114"/>
    </source>
</evidence>
<reference evidence="2" key="1">
    <citation type="journal article" date="2014" name="Int. J. Syst. Evol. Microbiol.">
        <title>Complete genome sequence of Corynebacterium casei LMG S-19264T (=DSM 44701T), isolated from a smear-ripened cheese.</title>
        <authorList>
            <consortium name="US DOE Joint Genome Institute (JGI-PGF)"/>
            <person name="Walter F."/>
            <person name="Albersmeier A."/>
            <person name="Kalinowski J."/>
            <person name="Ruckert C."/>
        </authorList>
    </citation>
    <scope>NUCLEOTIDE SEQUENCE</scope>
    <source>
        <strain evidence="2">CGMCC 1.12785</strain>
    </source>
</reference>
<evidence type="ECO:0000313" key="2">
    <source>
        <dbReference type="EMBL" id="GGA26442.1"/>
    </source>
</evidence>
<sequence length="261" mass="30048">MAFFELEVPRLLTFDEPNNETYQYMMEFYDEVGDDVRAIIHGRWIRFTLSDPLGRYASLSSPTSIGIRGDGHPVFTAGRGMVLSAWDQYEIDDDDHTLLNRSLLTFRPSIERSPMHRAFVADALGGTGDLFYDRNSRAAAGAWVFDVLTRNYPGPHPRNESAATCSSQLGIRPDGYDCDEYPYASTWQSPEYSRENREYWEYDDLAYSVRYVPSSDNRTAGADLAVFYRKSRIIPNSAPWSDEFVDDIMYQRWNEFRVGVQ</sequence>
<dbReference type="InterPro" id="IPR029476">
    <property type="entry name" value="DNase_NucA_NucB"/>
</dbReference>
<evidence type="ECO:0000259" key="1">
    <source>
        <dbReference type="Pfam" id="PF14040"/>
    </source>
</evidence>
<dbReference type="EMBL" id="BMFY01000018">
    <property type="protein sequence ID" value="GGA26442.1"/>
    <property type="molecule type" value="Genomic_DNA"/>
</dbReference>
<reference evidence="2" key="2">
    <citation type="submission" date="2020-09" db="EMBL/GenBank/DDBJ databases">
        <authorList>
            <person name="Sun Q."/>
            <person name="Zhou Y."/>
        </authorList>
    </citation>
    <scope>NUCLEOTIDE SEQUENCE</scope>
    <source>
        <strain evidence="2">CGMCC 1.12785</strain>
    </source>
</reference>
<name>A0A8J2U134_9MICO</name>
<gene>
    <name evidence="2" type="ORF">GCM10011333_31680</name>
</gene>
<accession>A0A8J2U134</accession>
<comment type="caution">
    <text evidence="2">The sequence shown here is derived from an EMBL/GenBank/DDBJ whole genome shotgun (WGS) entry which is preliminary data.</text>
</comment>
<organism evidence="2 3">
    <name type="scientific">Sediminivirga luteola</name>
    <dbReference type="NCBI Taxonomy" id="1774748"/>
    <lineage>
        <taxon>Bacteria</taxon>
        <taxon>Bacillati</taxon>
        <taxon>Actinomycetota</taxon>
        <taxon>Actinomycetes</taxon>
        <taxon>Micrococcales</taxon>
        <taxon>Brevibacteriaceae</taxon>
        <taxon>Sediminivirga</taxon>
    </lineage>
</organism>
<dbReference type="Pfam" id="PF14040">
    <property type="entry name" value="DNase_NucA_NucB"/>
    <property type="match status" value="1"/>
</dbReference>
<proteinExistence type="predicted"/>